<keyword evidence="2" id="KW-0489">Methyltransferase</keyword>
<reference evidence="4" key="1">
    <citation type="journal article" date="2015" name="Nature">
        <title>Complex archaea that bridge the gap between prokaryotes and eukaryotes.</title>
        <authorList>
            <person name="Spang A."/>
            <person name="Saw J.H."/>
            <person name="Jorgensen S.L."/>
            <person name="Zaremba-Niedzwiedzka K."/>
            <person name="Martijn J."/>
            <person name="Lind A.E."/>
            <person name="van Eijk R."/>
            <person name="Schleper C."/>
            <person name="Guy L."/>
            <person name="Ettema T.J."/>
        </authorList>
    </citation>
    <scope>NUCLEOTIDE SEQUENCE</scope>
</reference>
<dbReference type="GO" id="GO:0008168">
    <property type="term" value="F:methyltransferase activity"/>
    <property type="evidence" value="ECO:0007669"/>
    <property type="project" value="UniProtKB-KW"/>
</dbReference>
<evidence type="ECO:0000256" key="2">
    <source>
        <dbReference type="ARBA" id="ARBA00022603"/>
    </source>
</evidence>
<dbReference type="InterPro" id="IPR038601">
    <property type="entry name" value="MttB-like_sf"/>
</dbReference>
<evidence type="ECO:0000256" key="3">
    <source>
        <dbReference type="ARBA" id="ARBA00022679"/>
    </source>
</evidence>
<evidence type="ECO:0008006" key="5">
    <source>
        <dbReference type="Google" id="ProtNLM"/>
    </source>
</evidence>
<proteinExistence type="inferred from homology"/>
<sequence length="477" mass="52704">MNSTVHRTPSFQVLSEDQLYEIHLAVLEVLERTGVEVQHEQARELLIKAGCRVDGTRIRYPAVLVERCIAGAPSRVVICDRDGNRTMFLENNKIHFGMGSDTVYAYDPNRGELKKTEAVDVANAARVADALENIDFVMSLGLIHDVPQKVNDLVQFQQMVENSTKPICFTAHHRNNLRHIIDMAATVVGGLKNLQANPFIIHYSEPNSPLILTGNALDKLLLCAELEIPLLFPPGSMTGGTAPTTRAGALVISVAESLGGLVIHQLKHPGAPIISGGNSMVLDLMTTICSYGAPEFQLAISAYSELFHYYKLPVWGFAGCSDAHLLDEQAAIEATFSIMMNAMSGTNLIHDVGYLSSGLTGSCEMLVMSAEIIGMVKRMLRGILVDRESLAVEVIDRVGPGGHFLMDEHTIKHMRSEFWRPSLLNRDSLETWQNKGNLPLRERLNQKVRSILKEHRAEPLTKELRQQISGIIEKAKV</sequence>
<comment type="similarity">
    <text evidence="1">Belongs to the trimethylamine methyltransferase family.</text>
</comment>
<dbReference type="InterPro" id="IPR010426">
    <property type="entry name" value="MTTB_MeTrfase"/>
</dbReference>
<dbReference type="EMBL" id="LAZR01016340">
    <property type="protein sequence ID" value="KKM04931.1"/>
    <property type="molecule type" value="Genomic_DNA"/>
</dbReference>
<keyword evidence="3" id="KW-0808">Transferase</keyword>
<dbReference type="GO" id="GO:0032259">
    <property type="term" value="P:methylation"/>
    <property type="evidence" value="ECO:0007669"/>
    <property type="project" value="UniProtKB-KW"/>
</dbReference>
<dbReference type="AlphaFoldDB" id="A0A0F9JGN2"/>
<name>A0A0F9JGN2_9ZZZZ</name>
<organism evidence="4">
    <name type="scientific">marine sediment metagenome</name>
    <dbReference type="NCBI Taxonomy" id="412755"/>
    <lineage>
        <taxon>unclassified sequences</taxon>
        <taxon>metagenomes</taxon>
        <taxon>ecological metagenomes</taxon>
    </lineage>
</organism>
<dbReference type="GO" id="GO:0015948">
    <property type="term" value="P:methanogenesis"/>
    <property type="evidence" value="ECO:0007669"/>
    <property type="project" value="InterPro"/>
</dbReference>
<dbReference type="Pfam" id="PF06253">
    <property type="entry name" value="MTTB"/>
    <property type="match status" value="1"/>
</dbReference>
<evidence type="ECO:0000256" key="1">
    <source>
        <dbReference type="ARBA" id="ARBA00007137"/>
    </source>
</evidence>
<comment type="caution">
    <text evidence="4">The sequence shown here is derived from an EMBL/GenBank/DDBJ whole genome shotgun (WGS) entry which is preliminary data.</text>
</comment>
<accession>A0A0F9JGN2</accession>
<gene>
    <name evidence="4" type="ORF">LCGC14_1759270</name>
</gene>
<dbReference type="Gene3D" id="3.20.20.480">
    <property type="entry name" value="Trimethylamine methyltransferase-like"/>
    <property type="match status" value="1"/>
</dbReference>
<protein>
    <recommendedName>
        <fullName evidence="5">Trimethylamine methyltransferase</fullName>
    </recommendedName>
</protein>
<evidence type="ECO:0000313" key="4">
    <source>
        <dbReference type="EMBL" id="KKM04931.1"/>
    </source>
</evidence>